<evidence type="ECO:0000256" key="3">
    <source>
        <dbReference type="ARBA" id="ARBA00022553"/>
    </source>
</evidence>
<keyword evidence="8" id="KW-0902">Two-component regulatory system</keyword>
<dbReference type="PANTHER" id="PTHR43065:SF10">
    <property type="entry name" value="PEROXIDE STRESS-ACTIVATED HISTIDINE KINASE MAK3"/>
    <property type="match status" value="1"/>
</dbReference>
<keyword evidence="6 10" id="KW-0418">Kinase</keyword>
<dbReference type="SUPFAM" id="SSF55874">
    <property type="entry name" value="ATPase domain of HSP90 chaperone/DNA topoisomerase II/histidine kinase"/>
    <property type="match status" value="1"/>
</dbReference>
<protein>
    <recommendedName>
        <fullName evidence="2">histidine kinase</fullName>
        <ecNumber evidence="2">2.7.13.3</ecNumber>
    </recommendedName>
</protein>
<evidence type="ECO:0000313" key="11">
    <source>
        <dbReference type="Proteomes" id="UP001596391"/>
    </source>
</evidence>
<dbReference type="Gene3D" id="3.30.565.10">
    <property type="entry name" value="Histidine kinase-like ATPase, C-terminal domain"/>
    <property type="match status" value="1"/>
</dbReference>
<keyword evidence="5" id="KW-0547">Nucleotide-binding</keyword>
<evidence type="ECO:0000256" key="5">
    <source>
        <dbReference type="ARBA" id="ARBA00022741"/>
    </source>
</evidence>
<dbReference type="InterPro" id="IPR036890">
    <property type="entry name" value="HATPase_C_sf"/>
</dbReference>
<gene>
    <name evidence="10" type="ORF">ACFQBQ_16545</name>
</gene>
<name>A0ABW1ZDC0_9BACT</name>
<reference evidence="11" key="1">
    <citation type="journal article" date="2019" name="Int. J. Syst. Evol. Microbiol.">
        <title>The Global Catalogue of Microorganisms (GCM) 10K type strain sequencing project: providing services to taxonomists for standard genome sequencing and annotation.</title>
        <authorList>
            <consortium name="The Broad Institute Genomics Platform"/>
            <consortium name="The Broad Institute Genome Sequencing Center for Infectious Disease"/>
            <person name="Wu L."/>
            <person name="Ma J."/>
        </authorList>
    </citation>
    <scope>NUCLEOTIDE SEQUENCE [LARGE SCALE GENOMIC DNA]</scope>
    <source>
        <strain evidence="11">CGMCC 1.16026</strain>
    </source>
</reference>
<keyword evidence="3" id="KW-0597">Phosphoprotein</keyword>
<keyword evidence="4" id="KW-0808">Transferase</keyword>
<evidence type="ECO:0000256" key="1">
    <source>
        <dbReference type="ARBA" id="ARBA00000085"/>
    </source>
</evidence>
<dbReference type="Pfam" id="PF02518">
    <property type="entry name" value="HATPase_c"/>
    <property type="match status" value="1"/>
</dbReference>
<comment type="catalytic activity">
    <reaction evidence="1">
        <text>ATP + protein L-histidine = ADP + protein N-phospho-L-histidine.</text>
        <dbReference type="EC" id="2.7.13.3"/>
    </reaction>
</comment>
<evidence type="ECO:0000256" key="2">
    <source>
        <dbReference type="ARBA" id="ARBA00012438"/>
    </source>
</evidence>
<dbReference type="GO" id="GO:0016301">
    <property type="term" value="F:kinase activity"/>
    <property type="evidence" value="ECO:0007669"/>
    <property type="project" value="UniProtKB-KW"/>
</dbReference>
<dbReference type="EC" id="2.7.13.3" evidence="2"/>
<dbReference type="InterPro" id="IPR003594">
    <property type="entry name" value="HATPase_dom"/>
</dbReference>
<dbReference type="Proteomes" id="UP001596391">
    <property type="component" value="Unassembled WGS sequence"/>
</dbReference>
<keyword evidence="11" id="KW-1185">Reference proteome</keyword>
<feature type="domain" description="Histidine kinase" evidence="9">
    <location>
        <begin position="1"/>
        <end position="110"/>
    </location>
</feature>
<evidence type="ECO:0000256" key="8">
    <source>
        <dbReference type="ARBA" id="ARBA00023012"/>
    </source>
</evidence>
<sequence length="111" mass="11968">MGASGELRQVFTNLVINALDAVPRGGRLIIRSMVVNKGQVVSICVADNGSGVPTSLRRRIFEPFFSTKEAKGPGLGLWVCKNLVEKYGGSIRLRSSGQGTVFRVCLPMKSD</sequence>
<dbReference type="RefSeq" id="WP_390236033.1">
    <property type="nucleotide sequence ID" value="NZ_JAGSYD010000002.1"/>
</dbReference>
<keyword evidence="7" id="KW-0067">ATP-binding</keyword>
<accession>A0ABW1ZDC0</accession>
<organism evidence="10 11">
    <name type="scientific">Granulicella cerasi</name>
    <dbReference type="NCBI Taxonomy" id="741063"/>
    <lineage>
        <taxon>Bacteria</taxon>
        <taxon>Pseudomonadati</taxon>
        <taxon>Acidobacteriota</taxon>
        <taxon>Terriglobia</taxon>
        <taxon>Terriglobales</taxon>
        <taxon>Acidobacteriaceae</taxon>
        <taxon>Granulicella</taxon>
    </lineage>
</organism>
<evidence type="ECO:0000259" key="9">
    <source>
        <dbReference type="PROSITE" id="PS50109"/>
    </source>
</evidence>
<dbReference type="SMART" id="SM00387">
    <property type="entry name" value="HATPase_c"/>
    <property type="match status" value="1"/>
</dbReference>
<dbReference type="EMBL" id="JBHSWI010000001">
    <property type="protein sequence ID" value="MFC6647151.1"/>
    <property type="molecule type" value="Genomic_DNA"/>
</dbReference>
<evidence type="ECO:0000313" key="10">
    <source>
        <dbReference type="EMBL" id="MFC6647151.1"/>
    </source>
</evidence>
<dbReference type="InterPro" id="IPR005467">
    <property type="entry name" value="His_kinase_dom"/>
</dbReference>
<evidence type="ECO:0000256" key="6">
    <source>
        <dbReference type="ARBA" id="ARBA00022777"/>
    </source>
</evidence>
<evidence type="ECO:0000256" key="7">
    <source>
        <dbReference type="ARBA" id="ARBA00022840"/>
    </source>
</evidence>
<dbReference type="InterPro" id="IPR004358">
    <property type="entry name" value="Sig_transdc_His_kin-like_C"/>
</dbReference>
<dbReference type="PROSITE" id="PS50109">
    <property type="entry name" value="HIS_KIN"/>
    <property type="match status" value="1"/>
</dbReference>
<dbReference type="PANTHER" id="PTHR43065">
    <property type="entry name" value="SENSOR HISTIDINE KINASE"/>
    <property type="match status" value="1"/>
</dbReference>
<comment type="caution">
    <text evidence="10">The sequence shown here is derived from an EMBL/GenBank/DDBJ whole genome shotgun (WGS) entry which is preliminary data.</text>
</comment>
<proteinExistence type="predicted"/>
<evidence type="ECO:0000256" key="4">
    <source>
        <dbReference type="ARBA" id="ARBA00022679"/>
    </source>
</evidence>
<dbReference type="PRINTS" id="PR00344">
    <property type="entry name" value="BCTRLSENSOR"/>
</dbReference>